<reference evidence="1" key="1">
    <citation type="submission" date="2022-10" db="EMBL/GenBank/DDBJ databases">
        <title>Whole genome sequencing of three plant growth promoting bacteria isolated from Vachellia tortilis subsp. raddiana in Morocco.</title>
        <authorList>
            <person name="Hnini M."/>
            <person name="Zouagui R."/>
            <person name="Zouagui H."/>
            <person name="Chemao Elfihri M.-W."/>
            <person name="Ibrahimi A."/>
            <person name="Sbabou L."/>
            <person name="Aurag J."/>
        </authorList>
    </citation>
    <scope>NUCLEOTIDE SEQUENCE</scope>
    <source>
        <strain evidence="1">LMR678</strain>
    </source>
</reference>
<dbReference type="Proteomes" id="UP001079430">
    <property type="component" value="Unassembled WGS sequence"/>
</dbReference>
<evidence type="ECO:0000313" key="1">
    <source>
        <dbReference type="EMBL" id="MCZ4092583.1"/>
    </source>
</evidence>
<accession>A0ABT4KKW0</accession>
<keyword evidence="2" id="KW-1185">Reference proteome</keyword>
<organism evidence="1 2">
    <name type="scientific">Sinorhizobium psoraleae</name>
    <dbReference type="NCBI Taxonomy" id="520838"/>
    <lineage>
        <taxon>Bacteria</taxon>
        <taxon>Pseudomonadati</taxon>
        <taxon>Pseudomonadota</taxon>
        <taxon>Alphaproteobacteria</taxon>
        <taxon>Hyphomicrobiales</taxon>
        <taxon>Rhizobiaceae</taxon>
        <taxon>Sinorhizobium/Ensifer group</taxon>
        <taxon>Sinorhizobium</taxon>
    </lineage>
</organism>
<dbReference type="RefSeq" id="WP_269283116.1">
    <property type="nucleotide sequence ID" value="NZ_JAPVOI010000004.1"/>
</dbReference>
<evidence type="ECO:0000313" key="2">
    <source>
        <dbReference type="Proteomes" id="UP001079430"/>
    </source>
</evidence>
<protein>
    <submittedName>
        <fullName evidence="1">Uncharacterized protein</fullName>
    </submittedName>
</protein>
<dbReference type="EMBL" id="JAPVOI010000004">
    <property type="protein sequence ID" value="MCZ4092583.1"/>
    <property type="molecule type" value="Genomic_DNA"/>
</dbReference>
<sequence>MGGIEHGWTPENVRRGAGQAAAEALATHYVAKPFGKAANALGFGTSRNLDAAINAGSAELVDIGSAVGTAIWETPGTRARETTKISTRWATLPVTIVGDDLPSPYRFRR</sequence>
<gene>
    <name evidence="1" type="ORF">O3W52_21705</name>
</gene>
<name>A0ABT4KKW0_9HYPH</name>
<comment type="caution">
    <text evidence="1">The sequence shown here is derived from an EMBL/GenBank/DDBJ whole genome shotgun (WGS) entry which is preliminary data.</text>
</comment>
<proteinExistence type="predicted"/>